<evidence type="ECO:0000256" key="4">
    <source>
        <dbReference type="PROSITE-ProRule" id="PRU00221"/>
    </source>
</evidence>
<comment type="similarity">
    <text evidence="1">Belongs to the WD repeat RBAP46/RBAP48/MSI1 family.</text>
</comment>
<dbReference type="PANTHER" id="PTHR45903">
    <property type="entry name" value="GLUTAMATE-RICH WD REPEAT-CONTAINING PROTEIN 1"/>
    <property type="match status" value="1"/>
</dbReference>
<keyword evidence="2 4" id="KW-0853">WD repeat</keyword>
<evidence type="ECO:0000313" key="8">
    <source>
        <dbReference type="Proteomes" id="UP001281410"/>
    </source>
</evidence>
<dbReference type="InterPro" id="IPR036322">
    <property type="entry name" value="WD40_repeat_dom_sf"/>
</dbReference>
<feature type="region of interest" description="Disordered" evidence="5">
    <location>
        <begin position="122"/>
        <end position="158"/>
    </location>
</feature>
<dbReference type="InterPro" id="IPR001680">
    <property type="entry name" value="WD40_rpt"/>
</dbReference>
<accession>A0AAE0ABB5</accession>
<evidence type="ECO:0000313" key="7">
    <source>
        <dbReference type="EMBL" id="KAK3210511.1"/>
    </source>
</evidence>
<evidence type="ECO:0000256" key="3">
    <source>
        <dbReference type="ARBA" id="ARBA00022737"/>
    </source>
</evidence>
<organism evidence="7 8">
    <name type="scientific">Dipteronia sinensis</name>
    <dbReference type="NCBI Taxonomy" id="43782"/>
    <lineage>
        <taxon>Eukaryota</taxon>
        <taxon>Viridiplantae</taxon>
        <taxon>Streptophyta</taxon>
        <taxon>Embryophyta</taxon>
        <taxon>Tracheophyta</taxon>
        <taxon>Spermatophyta</taxon>
        <taxon>Magnoliopsida</taxon>
        <taxon>eudicotyledons</taxon>
        <taxon>Gunneridae</taxon>
        <taxon>Pentapetalae</taxon>
        <taxon>rosids</taxon>
        <taxon>malvids</taxon>
        <taxon>Sapindales</taxon>
        <taxon>Sapindaceae</taxon>
        <taxon>Hippocastanoideae</taxon>
        <taxon>Acereae</taxon>
        <taxon>Dipteronia</taxon>
    </lineage>
</organism>
<feature type="region of interest" description="Disordered" evidence="5">
    <location>
        <begin position="1"/>
        <end position="40"/>
    </location>
</feature>
<protein>
    <recommendedName>
        <fullName evidence="6">Histone-binding protein RBBP4-like N-terminal domain-containing protein</fullName>
    </recommendedName>
</protein>
<dbReference type="SUPFAM" id="SSF50978">
    <property type="entry name" value="WD40 repeat-like"/>
    <property type="match status" value="1"/>
</dbReference>
<dbReference type="EMBL" id="JANJYJ010000005">
    <property type="protein sequence ID" value="KAK3210511.1"/>
    <property type="molecule type" value="Genomic_DNA"/>
</dbReference>
<dbReference type="Pfam" id="PF12265">
    <property type="entry name" value="CAF1C_H4-bd"/>
    <property type="match status" value="1"/>
</dbReference>
<dbReference type="InterPro" id="IPR015943">
    <property type="entry name" value="WD40/YVTN_repeat-like_dom_sf"/>
</dbReference>
<gene>
    <name evidence="7" type="ORF">Dsin_015217</name>
</gene>
<dbReference type="PANTHER" id="PTHR45903:SF1">
    <property type="entry name" value="GLUTAMATE-RICH WD REPEAT-CONTAINING PROTEIN 1"/>
    <property type="match status" value="1"/>
</dbReference>
<evidence type="ECO:0000259" key="6">
    <source>
        <dbReference type="Pfam" id="PF12265"/>
    </source>
</evidence>
<feature type="domain" description="Histone-binding protein RBBP4-like N-terminal" evidence="6">
    <location>
        <begin position="50"/>
        <end position="116"/>
    </location>
</feature>
<name>A0AAE0ABB5_9ROSI</name>
<dbReference type="InterPro" id="IPR051972">
    <property type="entry name" value="Glutamate-rich_WD_repeat"/>
</dbReference>
<dbReference type="Proteomes" id="UP001281410">
    <property type="component" value="Unassembled WGS sequence"/>
</dbReference>
<keyword evidence="8" id="KW-1185">Reference proteome</keyword>
<comment type="caution">
    <text evidence="7">The sequence shown here is derived from an EMBL/GenBank/DDBJ whole genome shotgun (WGS) entry which is preliminary data.</text>
</comment>
<dbReference type="PROSITE" id="PS50082">
    <property type="entry name" value="WD_REPEATS_2"/>
    <property type="match status" value="2"/>
</dbReference>
<evidence type="ECO:0000256" key="2">
    <source>
        <dbReference type="ARBA" id="ARBA00022574"/>
    </source>
</evidence>
<dbReference type="PROSITE" id="PS50294">
    <property type="entry name" value="WD_REPEATS_REGION"/>
    <property type="match status" value="2"/>
</dbReference>
<dbReference type="AlphaFoldDB" id="A0AAE0ABB5"/>
<dbReference type="InterPro" id="IPR022052">
    <property type="entry name" value="Histone-bd_RBBP4-like_N"/>
</dbReference>
<dbReference type="Pfam" id="PF00400">
    <property type="entry name" value="WD40"/>
    <property type="match status" value="3"/>
</dbReference>
<feature type="compositionally biased region" description="Acidic residues" evidence="5">
    <location>
        <begin position="131"/>
        <end position="151"/>
    </location>
</feature>
<keyword evidence="3" id="KW-0677">Repeat</keyword>
<feature type="compositionally biased region" description="Basic residues" evidence="5">
    <location>
        <begin position="1"/>
        <end position="17"/>
    </location>
</feature>
<evidence type="ECO:0000256" key="5">
    <source>
        <dbReference type="SAM" id="MobiDB-lite"/>
    </source>
</evidence>
<dbReference type="SMART" id="SM00320">
    <property type="entry name" value="WD40"/>
    <property type="match status" value="5"/>
</dbReference>
<proteinExistence type="inferred from homology"/>
<reference evidence="7" key="1">
    <citation type="journal article" date="2023" name="Plant J.">
        <title>Genome sequences and population genomics provide insights into the demographic history, inbreeding, and mutation load of two 'living fossil' tree species of Dipteronia.</title>
        <authorList>
            <person name="Feng Y."/>
            <person name="Comes H.P."/>
            <person name="Chen J."/>
            <person name="Zhu S."/>
            <person name="Lu R."/>
            <person name="Zhang X."/>
            <person name="Li P."/>
            <person name="Qiu J."/>
            <person name="Olsen K.M."/>
            <person name="Qiu Y."/>
        </authorList>
    </citation>
    <scope>NUCLEOTIDE SEQUENCE</scope>
    <source>
        <strain evidence="7">NBL</strain>
    </source>
</reference>
<feature type="repeat" description="WD" evidence="4">
    <location>
        <begin position="365"/>
        <end position="407"/>
    </location>
</feature>
<dbReference type="GO" id="GO:0005730">
    <property type="term" value="C:nucleolus"/>
    <property type="evidence" value="ECO:0007669"/>
    <property type="project" value="TreeGrafter"/>
</dbReference>
<dbReference type="Gene3D" id="2.130.10.10">
    <property type="entry name" value="YVTN repeat-like/Quinoprotein amine dehydrogenase"/>
    <property type="match status" value="1"/>
</dbReference>
<evidence type="ECO:0000256" key="1">
    <source>
        <dbReference type="ARBA" id="ARBA00009341"/>
    </source>
</evidence>
<sequence length="478" mass="52376">MVRSIKNPKKAKRKNKDAKKGDGSSSSSSSVPSKPTKVWQPGVDTLEEGEELQCDPTVYNSLHAFHIGWPCLSFDIVRDSLGLVRNEFPHTVYFVAGTQAEKPSWNSVGVFKVSNISGKRRELVPNKPATGDDDMDSESSDSDEDSEDEGEGGSGTPILQLRKVAHQGCINRIRAMSQNPHICASWADTGHVQVWDFSSHLNALSESETEVNPGTPSVFNQTPLMKFGGHKDEGYAIDWSPVTPGRLLTGDCKSCIHLWEPTSDSTWTVDANPFVGHSASVEDLQWSPTEADVFASCSVDGHIAIWDTRLGKSPITSFKAHNADVNVISWNRLASCMLASGSDDGTFSIHDLRLLKGGDSVVAHFEYHKHPITSIEWSPHEGSTLAVSSADNQLTIWDLSLEKDEEEEAEFKAKTQEQVNAPEDLPPQLLFVHQGQKDLKELHWHSQIPGMLVSTAADGFNILMPSNIQSTLPQDVGV</sequence>
<feature type="repeat" description="WD" evidence="4">
    <location>
        <begin position="274"/>
        <end position="316"/>
    </location>
</feature>
<dbReference type="GO" id="GO:0042254">
    <property type="term" value="P:ribosome biogenesis"/>
    <property type="evidence" value="ECO:0007669"/>
    <property type="project" value="TreeGrafter"/>
</dbReference>